<keyword evidence="1" id="KW-0472">Membrane</keyword>
<organism evidence="3 4">
    <name type="scientific">Rhodococcus zopfii</name>
    <dbReference type="NCBI Taxonomy" id="43772"/>
    <lineage>
        <taxon>Bacteria</taxon>
        <taxon>Bacillati</taxon>
        <taxon>Actinomycetota</taxon>
        <taxon>Actinomycetes</taxon>
        <taxon>Mycobacteriales</taxon>
        <taxon>Nocardiaceae</taxon>
        <taxon>Rhodococcus</taxon>
    </lineage>
</organism>
<reference evidence="3 4" key="1">
    <citation type="submission" date="2019-10" db="EMBL/GenBank/DDBJ databases">
        <title>Draft Genome Assembly of Rhodococcus zopfii DSM44189.</title>
        <authorList>
            <person name="Sutton J.M."/>
            <person name="Akob D.M."/>
            <person name="Bushman T.J."/>
        </authorList>
    </citation>
    <scope>NUCLEOTIDE SEQUENCE [LARGE SCALE GENOMIC DNA]</scope>
    <source>
        <strain evidence="3 4">DSM 44189</strain>
    </source>
</reference>
<feature type="signal peptide" evidence="2">
    <location>
        <begin position="1"/>
        <end position="23"/>
    </location>
</feature>
<evidence type="ECO:0000313" key="4">
    <source>
        <dbReference type="Proteomes" id="UP001275440"/>
    </source>
</evidence>
<keyword evidence="1" id="KW-0812">Transmembrane</keyword>
<protein>
    <submittedName>
        <fullName evidence="3">DUF2752 domain-containing protein</fullName>
    </submittedName>
</protein>
<gene>
    <name evidence="3" type="ORF">F8M49_25725</name>
</gene>
<feature type="chain" id="PRO_5045529197" evidence="2">
    <location>
        <begin position="24"/>
        <end position="137"/>
    </location>
</feature>
<evidence type="ECO:0000313" key="3">
    <source>
        <dbReference type="EMBL" id="MDV2477942.1"/>
    </source>
</evidence>
<accession>A0ABU3WVC1</accession>
<dbReference type="InterPro" id="IPR021215">
    <property type="entry name" value="DUF2752"/>
</dbReference>
<name>A0ABU3WVC1_9NOCA</name>
<keyword evidence="2" id="KW-0732">Signal</keyword>
<keyword evidence="1" id="KW-1133">Transmembrane helix</keyword>
<feature type="transmembrane region" description="Helical" evidence="1">
    <location>
        <begin position="113"/>
        <end position="129"/>
    </location>
</feature>
<proteinExistence type="predicted"/>
<comment type="caution">
    <text evidence="3">The sequence shown here is derived from an EMBL/GenBank/DDBJ whole genome shotgun (WGS) entry which is preliminary data.</text>
</comment>
<feature type="transmembrane region" description="Helical" evidence="1">
    <location>
        <begin position="71"/>
        <end position="93"/>
    </location>
</feature>
<dbReference type="PROSITE" id="PS51257">
    <property type="entry name" value="PROKAR_LIPOPROTEIN"/>
    <property type="match status" value="1"/>
</dbReference>
<evidence type="ECO:0000256" key="2">
    <source>
        <dbReference type="SAM" id="SignalP"/>
    </source>
</evidence>
<dbReference type="Pfam" id="PF10825">
    <property type="entry name" value="DUF2752"/>
    <property type="match status" value="1"/>
</dbReference>
<dbReference type="EMBL" id="WBMO01000005">
    <property type="protein sequence ID" value="MDV2477942.1"/>
    <property type="molecule type" value="Genomic_DNA"/>
</dbReference>
<keyword evidence="4" id="KW-1185">Reference proteome</keyword>
<dbReference type="Proteomes" id="UP001275440">
    <property type="component" value="Unassembled WGS sequence"/>
</dbReference>
<evidence type="ECO:0000256" key="1">
    <source>
        <dbReference type="SAM" id="Phobius"/>
    </source>
</evidence>
<sequence length="137" mass="15184">MRSTLTRLTAPAGVAALSACVCAGVVWADPTTPGGPIPPCPTRALFGIWCPGCGSSRMLYSLLHLDVPIALRYNAVGVLTVLILVWSFAVWTLGRVRDRRYVQWHQWRRSPQIVLVIVVCWFAIRNIPVEPFSSLRV</sequence>